<accession>A0ABU7PDZ1</accession>
<keyword evidence="1" id="KW-1133">Transmembrane helix</keyword>
<dbReference type="EMBL" id="JAZEWV010000014">
    <property type="protein sequence ID" value="MEE4544025.1"/>
    <property type="molecule type" value="Genomic_DNA"/>
</dbReference>
<gene>
    <name evidence="2" type="ORF">V2S66_18865</name>
</gene>
<keyword evidence="1" id="KW-0812">Transmembrane</keyword>
<proteinExistence type="predicted"/>
<evidence type="ECO:0000313" key="2">
    <source>
        <dbReference type="EMBL" id="MEE4544025.1"/>
    </source>
</evidence>
<dbReference type="SUPFAM" id="SSF103473">
    <property type="entry name" value="MFS general substrate transporter"/>
    <property type="match status" value="1"/>
</dbReference>
<dbReference type="InterPro" id="IPR036259">
    <property type="entry name" value="MFS_trans_sf"/>
</dbReference>
<reference evidence="2 3" key="1">
    <citation type="submission" date="2023-12" db="EMBL/GenBank/DDBJ databases">
        <title>Streptomyces sp. V4-01.</title>
        <authorList>
            <person name="Somphong A."/>
            <person name="Phongsopitanun W."/>
        </authorList>
    </citation>
    <scope>NUCLEOTIDE SEQUENCE [LARGE SCALE GENOMIC DNA]</scope>
    <source>
        <strain evidence="2 3">V4-01</strain>
    </source>
</reference>
<dbReference type="PANTHER" id="PTHR23542">
    <property type="match status" value="1"/>
</dbReference>
<feature type="transmembrane region" description="Helical" evidence="1">
    <location>
        <begin position="37"/>
        <end position="59"/>
    </location>
</feature>
<name>A0ABU7PDZ1_9ACTN</name>
<feature type="transmembrane region" description="Helical" evidence="1">
    <location>
        <begin position="128"/>
        <end position="147"/>
    </location>
</feature>
<protein>
    <recommendedName>
        <fullName evidence="4">MFS transporter</fullName>
    </recommendedName>
</protein>
<evidence type="ECO:0000313" key="3">
    <source>
        <dbReference type="Proteomes" id="UP001344658"/>
    </source>
</evidence>
<comment type="caution">
    <text evidence="2">The sequence shown here is derived from an EMBL/GenBank/DDBJ whole genome shotgun (WGS) entry which is preliminary data.</text>
</comment>
<dbReference type="RefSeq" id="WP_330796952.1">
    <property type="nucleotide sequence ID" value="NZ_JAZEWV010000014.1"/>
</dbReference>
<dbReference type="Proteomes" id="UP001344658">
    <property type="component" value="Unassembled WGS sequence"/>
</dbReference>
<feature type="transmembrane region" description="Helical" evidence="1">
    <location>
        <begin position="93"/>
        <end position="116"/>
    </location>
</feature>
<evidence type="ECO:0000256" key="1">
    <source>
        <dbReference type="SAM" id="Phobius"/>
    </source>
</evidence>
<keyword evidence="3" id="KW-1185">Reference proteome</keyword>
<dbReference type="PANTHER" id="PTHR23542:SF1">
    <property type="entry name" value="MAJOR FACILITATOR SUPERFAMILY (MFS) PROFILE DOMAIN-CONTAINING PROTEIN"/>
    <property type="match status" value="1"/>
</dbReference>
<sequence>MHHSGLRRLFTALTGTGFALGALTVWAVSAADRHNTPWLAGTVPAALSVGSVAAGALLAHRALPGTPAAQLRKISMAFAASWLPLLAEPSPWAAVVAVLVPGAVLTPLITSAFLTTEALSAPGMVTEAYAWLIAAVGTGQAAGTALAGLTTTHHPHTTAALPALGAAFTTAVHLASRRHMRPGHPEHR</sequence>
<organism evidence="2 3">
    <name type="scientific">Actinacidiphila polyblastidii</name>
    <dbReference type="NCBI Taxonomy" id="3110430"/>
    <lineage>
        <taxon>Bacteria</taxon>
        <taxon>Bacillati</taxon>
        <taxon>Actinomycetota</taxon>
        <taxon>Actinomycetes</taxon>
        <taxon>Kitasatosporales</taxon>
        <taxon>Streptomycetaceae</taxon>
        <taxon>Actinacidiphila</taxon>
    </lineage>
</organism>
<evidence type="ECO:0008006" key="4">
    <source>
        <dbReference type="Google" id="ProtNLM"/>
    </source>
</evidence>
<feature type="transmembrane region" description="Helical" evidence="1">
    <location>
        <begin position="159"/>
        <end position="176"/>
    </location>
</feature>
<keyword evidence="1" id="KW-0472">Membrane</keyword>